<evidence type="ECO:0000256" key="3">
    <source>
        <dbReference type="ARBA" id="ARBA00022737"/>
    </source>
</evidence>
<gene>
    <name evidence="13" type="ORF">TR137322</name>
</gene>
<dbReference type="GO" id="GO:0005509">
    <property type="term" value="F:calcium ion binding"/>
    <property type="evidence" value="ECO:0007669"/>
    <property type="project" value="UniProtKB-UniRule"/>
</dbReference>
<feature type="region of interest" description="Disordered" evidence="9">
    <location>
        <begin position="1063"/>
        <end position="1085"/>
    </location>
</feature>
<dbReference type="EMBL" id="GEEE01004164">
    <property type="protein sequence ID" value="JAP59061.1"/>
    <property type="molecule type" value="Transcribed_RNA"/>
</dbReference>
<keyword evidence="6 10" id="KW-0472">Membrane</keyword>
<dbReference type="PRINTS" id="PR00205">
    <property type="entry name" value="CADHERIN"/>
</dbReference>
<evidence type="ECO:0000256" key="7">
    <source>
        <dbReference type="ARBA" id="ARBA00023180"/>
    </source>
</evidence>
<feature type="domain" description="Cadherin" evidence="12">
    <location>
        <begin position="213"/>
        <end position="327"/>
    </location>
</feature>
<keyword evidence="5 10" id="KW-1133">Transmembrane helix</keyword>
<feature type="domain" description="Cadherin" evidence="12">
    <location>
        <begin position="491"/>
        <end position="613"/>
    </location>
</feature>
<feature type="region of interest" description="Disordered" evidence="9">
    <location>
        <begin position="1131"/>
        <end position="1151"/>
    </location>
</feature>
<evidence type="ECO:0000256" key="1">
    <source>
        <dbReference type="ARBA" id="ARBA00004167"/>
    </source>
</evidence>
<accession>A0A0X3Q4Y6</accession>
<evidence type="ECO:0000256" key="10">
    <source>
        <dbReference type="SAM" id="Phobius"/>
    </source>
</evidence>
<feature type="domain" description="Cadherin" evidence="12">
    <location>
        <begin position="328"/>
        <end position="436"/>
    </location>
</feature>
<feature type="chain" id="PRO_5007051473" description="Cadherin domain-containing protein" evidence="11">
    <location>
        <begin position="26"/>
        <end position="1427"/>
    </location>
</feature>
<reference evidence="13" key="1">
    <citation type="submission" date="2016-01" db="EMBL/GenBank/DDBJ databases">
        <title>Reference transcriptome for the parasite Schistocephalus solidus: insights into the molecular evolution of parasitism.</title>
        <authorList>
            <person name="Hebert F.O."/>
            <person name="Grambauer S."/>
            <person name="Barber I."/>
            <person name="Landry C.R."/>
            <person name="Aubin-Horth N."/>
        </authorList>
    </citation>
    <scope>NUCLEOTIDE SEQUENCE</scope>
</reference>
<organism evidence="13">
    <name type="scientific">Schistocephalus solidus</name>
    <name type="common">Tapeworm</name>
    <dbReference type="NCBI Taxonomy" id="70667"/>
    <lineage>
        <taxon>Eukaryota</taxon>
        <taxon>Metazoa</taxon>
        <taxon>Spiralia</taxon>
        <taxon>Lophotrochozoa</taxon>
        <taxon>Platyhelminthes</taxon>
        <taxon>Cestoda</taxon>
        <taxon>Eucestoda</taxon>
        <taxon>Diphyllobothriidea</taxon>
        <taxon>Diphyllobothriidae</taxon>
        <taxon>Schistocephalus</taxon>
    </lineage>
</organism>
<dbReference type="PROSITE" id="PS50268">
    <property type="entry name" value="CADHERIN_2"/>
    <property type="match status" value="7"/>
</dbReference>
<dbReference type="InterPro" id="IPR050174">
    <property type="entry name" value="Protocadherin/Cadherin-CA"/>
</dbReference>
<evidence type="ECO:0000313" key="13">
    <source>
        <dbReference type="EMBL" id="JAP59061.1"/>
    </source>
</evidence>
<feature type="domain" description="Cadherin" evidence="12">
    <location>
        <begin position="54"/>
        <end position="199"/>
    </location>
</feature>
<evidence type="ECO:0000256" key="9">
    <source>
        <dbReference type="SAM" id="MobiDB-lite"/>
    </source>
</evidence>
<keyword evidence="7" id="KW-0325">Glycoprotein</keyword>
<proteinExistence type="predicted"/>
<protein>
    <recommendedName>
        <fullName evidence="12">Cadherin domain-containing protein</fullName>
    </recommendedName>
</protein>
<evidence type="ECO:0000256" key="11">
    <source>
        <dbReference type="SAM" id="SignalP"/>
    </source>
</evidence>
<feature type="transmembrane region" description="Helical" evidence="10">
    <location>
        <begin position="1100"/>
        <end position="1123"/>
    </location>
</feature>
<keyword evidence="4 8" id="KW-0106">Calcium</keyword>
<evidence type="ECO:0000256" key="4">
    <source>
        <dbReference type="ARBA" id="ARBA00022837"/>
    </source>
</evidence>
<dbReference type="Gene3D" id="2.60.40.60">
    <property type="entry name" value="Cadherins"/>
    <property type="match status" value="7"/>
</dbReference>
<dbReference type="InterPro" id="IPR002126">
    <property type="entry name" value="Cadherin-like_dom"/>
</dbReference>
<keyword evidence="3" id="KW-0677">Repeat</keyword>
<dbReference type="GO" id="GO:0007156">
    <property type="term" value="P:homophilic cell adhesion via plasma membrane adhesion molecules"/>
    <property type="evidence" value="ECO:0007669"/>
    <property type="project" value="InterPro"/>
</dbReference>
<dbReference type="FunFam" id="2.60.40.60:FF:000092">
    <property type="entry name" value="Protocadherin 8"/>
    <property type="match status" value="2"/>
</dbReference>
<dbReference type="PANTHER" id="PTHR24028:SF146">
    <property type="entry name" value="CADHERIN 96CB, ISOFORM D-RELATED"/>
    <property type="match status" value="1"/>
</dbReference>
<feature type="compositionally biased region" description="Basic and acidic residues" evidence="9">
    <location>
        <begin position="1140"/>
        <end position="1151"/>
    </location>
</feature>
<name>A0A0X3Q4Y6_SCHSO</name>
<dbReference type="GO" id="GO:0005886">
    <property type="term" value="C:plasma membrane"/>
    <property type="evidence" value="ECO:0007669"/>
    <property type="project" value="InterPro"/>
</dbReference>
<dbReference type="PANTHER" id="PTHR24028">
    <property type="entry name" value="CADHERIN-87A"/>
    <property type="match status" value="1"/>
</dbReference>
<feature type="domain" description="Cadherin" evidence="12">
    <location>
        <begin position="915"/>
        <end position="1022"/>
    </location>
</feature>
<comment type="subcellular location">
    <subcellularLocation>
        <location evidence="1">Membrane</location>
        <topology evidence="1">Single-pass membrane protein</topology>
    </subcellularLocation>
</comment>
<keyword evidence="2 10" id="KW-0812">Transmembrane</keyword>
<sequence>MPYLEAPLLLLSYLWGSLLPLCAHCLFTSQGDSVDAHYIPARGVLTLPRPQISDTVEITMFVKEHADNGTVVGILNQQFPFLQSAVDLHYQMYDLGPTYEHGKSTLPGASRSVSSHSNDSTELLFNIDSTSSVIRVVNSQWLDRELLCPFASGNTKECSLAYAISISGKAKTTLRLTPQQSWIRAKIVVEDINDNAPRFQSINDSELSTASQTACNLHLQLSEAVQIGTKLKLPDAIDLDSQVNGLPIYQFTCDEPDQVNDLFTLRQSRAENAVNRIWLLLSNSLDHERQSAYNCTLTACDNGMPILCSSLHVCITVHDENDNSPVFQTSNISLSLREDTPLGSRVAKFNATDADSGNFGQVRFALVGGGQEGYNNQSYFRVDAKTGDLILKRRLTGGRKYHFWVEARDGGEPESRSARIPVSIFVTDVNNHAPRIDVLPAAVRVRVNNNSTAGESVRSVMSQVRSASCELTYGFSDGAEGNRACDQNSLVRIFEDTIPPSNIAFVRVSDEDVGENAHVSCELTLEPSSQLAQKDVHLQREHKTSSGKTLYKVVLNRTIDCEASTSEGTIRPCGGEWALRMQVVCHDNGEPRQQTLHKIVMEVLDANENPPVFEKDMYTVEVKENLPVGSNVIQLSVTDQDSFPRGSSESTAVTTDLLLQHLGQTLKFSIDSNETLPFTIDTLSGRIYSTEQLDAETRTEYNLTVLATNTGVDNVTLTGSCTVRVIIRNVNDHPPEFLPPHIIIGRLQHNHSWPQALAVIQLPENLPYDTAFMQLSTLDRDQPSTLSTNSDSKNPLIRLRQCKAYRLPAMPVRTEGLASEFIQQATKSPEVAAFAVDEISGKVTTVAHLDREKVDYFECILTAEDNDDSYRLTSTTTIIIQIGDQNDNAPVWLYPRSPDDSRIQLGIEFPKNRIITRVRAVDADIGSNARIHYSLQEVSFVHFNHPPTCDLLRLFSLEKDRGLLRMLDNANEGVSPQTCLQPGDSVRLLLRATDSGSPPLNKDAELFLEFRAGDEIFNIPLQAESHFLTQADEAMGKASARSEGVWASEAEMIDNNQLAPKPVRQEDKARGDGTIVESKGSTGATEADSSKRLQMFALRIIVPLGVILLSCCLITAIILIVRARRNKRLQRRRPFGHQQQRRDYVSKKGSNDKSLAQLETLRAFDGCELNTGMTFELSPSLPETKYVKIVPAFSQANRGCLRGRLMSGESCPPETQIFFTAMTRSPSGPISSVDNTLNIHDLADLSCQYTLANVHMEELGELGEAGESSHLRESSASSHLVYSQYPIYLKPVDAQSCTAVGSPADSLVQLSSIPELERGILIPLPKAELANQAATATTSSSFSQKKPAPSGMLMACMVSDVDKCSADSGKGQSDDDIFVHEGIPSKLPTGFIYVPVCSGLDTLRIKPNTEFIAMKANQLPPTTAGNL</sequence>
<feature type="domain" description="Cadherin" evidence="12">
    <location>
        <begin position="614"/>
        <end position="737"/>
    </location>
</feature>
<feature type="signal peptide" evidence="11">
    <location>
        <begin position="1"/>
        <end position="25"/>
    </location>
</feature>
<dbReference type="InterPro" id="IPR020894">
    <property type="entry name" value="Cadherin_CS"/>
</dbReference>
<dbReference type="CDD" id="cd11304">
    <property type="entry name" value="Cadherin_repeat"/>
    <property type="match status" value="7"/>
</dbReference>
<evidence type="ECO:0000256" key="6">
    <source>
        <dbReference type="ARBA" id="ARBA00023136"/>
    </source>
</evidence>
<keyword evidence="11" id="KW-0732">Signal</keyword>
<dbReference type="InterPro" id="IPR015919">
    <property type="entry name" value="Cadherin-like_sf"/>
</dbReference>
<dbReference type="SMART" id="SM00112">
    <property type="entry name" value="CA"/>
    <property type="match status" value="7"/>
</dbReference>
<evidence type="ECO:0000256" key="8">
    <source>
        <dbReference type="PROSITE-ProRule" id="PRU00043"/>
    </source>
</evidence>
<evidence type="ECO:0000256" key="5">
    <source>
        <dbReference type="ARBA" id="ARBA00022989"/>
    </source>
</evidence>
<feature type="domain" description="Cadherin" evidence="12">
    <location>
        <begin position="754"/>
        <end position="892"/>
    </location>
</feature>
<evidence type="ECO:0000256" key="2">
    <source>
        <dbReference type="ARBA" id="ARBA00022692"/>
    </source>
</evidence>
<dbReference type="Pfam" id="PF00028">
    <property type="entry name" value="Cadherin"/>
    <property type="match status" value="2"/>
</dbReference>
<dbReference type="SUPFAM" id="SSF49313">
    <property type="entry name" value="Cadherin-like"/>
    <property type="match status" value="5"/>
</dbReference>
<evidence type="ECO:0000259" key="12">
    <source>
        <dbReference type="PROSITE" id="PS50268"/>
    </source>
</evidence>
<dbReference type="PROSITE" id="PS00232">
    <property type="entry name" value="CADHERIN_1"/>
    <property type="match status" value="2"/>
</dbReference>